<sequence>MCVFNLRGARSSTRNICTDVGVFTSFTNGSAASVGLVSVVHSVPQPHLDFCVCGTGAGSSELEVKGHSSTARQGWFLYLLTAVSCSLVTPDSPELILFVDVLIWDQLTKVHKSCFL</sequence>
<dbReference type="AlphaFoldDB" id="A0A1A8FKI6"/>
<dbReference type="EMBL" id="HAEB01012117">
    <property type="protein sequence ID" value="SBQ58644.1"/>
    <property type="molecule type" value="Transcribed_RNA"/>
</dbReference>
<accession>A0A1A8FKI6</accession>
<name>A0A1A8FKI6_9TELE</name>
<reference evidence="1" key="2">
    <citation type="submission" date="2016-06" db="EMBL/GenBank/DDBJ databases">
        <title>The genome of a short-lived fish provides insights into sex chromosome evolution and the genetic control of aging.</title>
        <authorList>
            <person name="Reichwald K."/>
            <person name="Felder M."/>
            <person name="Petzold A."/>
            <person name="Koch P."/>
            <person name="Groth M."/>
            <person name="Platzer M."/>
        </authorList>
    </citation>
    <scope>NUCLEOTIDE SEQUENCE</scope>
    <source>
        <tissue evidence="1">Brain</tissue>
    </source>
</reference>
<evidence type="ECO:0000313" key="1">
    <source>
        <dbReference type="EMBL" id="SBQ58644.1"/>
    </source>
</evidence>
<proteinExistence type="predicted"/>
<organism evidence="1">
    <name type="scientific">Nothobranchius korthausae</name>
    <dbReference type="NCBI Taxonomy" id="1143690"/>
    <lineage>
        <taxon>Eukaryota</taxon>
        <taxon>Metazoa</taxon>
        <taxon>Chordata</taxon>
        <taxon>Craniata</taxon>
        <taxon>Vertebrata</taxon>
        <taxon>Euteleostomi</taxon>
        <taxon>Actinopterygii</taxon>
        <taxon>Neopterygii</taxon>
        <taxon>Teleostei</taxon>
        <taxon>Neoteleostei</taxon>
        <taxon>Acanthomorphata</taxon>
        <taxon>Ovalentaria</taxon>
        <taxon>Atherinomorphae</taxon>
        <taxon>Cyprinodontiformes</taxon>
        <taxon>Nothobranchiidae</taxon>
        <taxon>Nothobranchius</taxon>
    </lineage>
</organism>
<gene>
    <name evidence="1" type="primary">Nfu_g_1_009046</name>
</gene>
<protein>
    <submittedName>
        <fullName evidence="1">Uncharacterized protein</fullName>
    </submittedName>
</protein>
<dbReference type="EMBL" id="HAEC01006492">
    <property type="protein sequence ID" value="SBQ74630.1"/>
    <property type="molecule type" value="Transcribed_RNA"/>
</dbReference>
<reference evidence="1" key="1">
    <citation type="submission" date="2016-05" db="EMBL/GenBank/DDBJ databases">
        <authorList>
            <person name="Lavstsen T."/>
            <person name="Jespersen J.S."/>
        </authorList>
    </citation>
    <scope>NUCLEOTIDE SEQUENCE</scope>
    <source>
        <tissue evidence="1">Brain</tissue>
    </source>
</reference>